<keyword evidence="12" id="KW-1185">Reference proteome</keyword>
<dbReference type="InterPro" id="IPR050164">
    <property type="entry name" value="Peptidase_C19"/>
</dbReference>
<evidence type="ECO:0000313" key="12">
    <source>
        <dbReference type="Proteomes" id="UP001412067"/>
    </source>
</evidence>
<dbReference type="InterPro" id="IPR024729">
    <property type="entry name" value="USP7_ICP0-binding_dom"/>
</dbReference>
<keyword evidence="4" id="KW-0645">Protease</keyword>
<dbReference type="InterPro" id="IPR029346">
    <property type="entry name" value="USP_C"/>
</dbReference>
<evidence type="ECO:0000256" key="4">
    <source>
        <dbReference type="ARBA" id="ARBA00022670"/>
    </source>
</evidence>
<dbReference type="CDD" id="cd02659">
    <property type="entry name" value="peptidase_C19C"/>
    <property type="match status" value="1"/>
</dbReference>
<dbReference type="InterPro" id="IPR008974">
    <property type="entry name" value="TRAF-like"/>
</dbReference>
<evidence type="ECO:0000259" key="9">
    <source>
        <dbReference type="PROSITE" id="PS50144"/>
    </source>
</evidence>
<evidence type="ECO:0000313" key="11">
    <source>
        <dbReference type="EMBL" id="KAK8961387.1"/>
    </source>
</evidence>
<dbReference type="PROSITE" id="PS00973">
    <property type="entry name" value="USP_2"/>
    <property type="match status" value="1"/>
</dbReference>
<evidence type="ECO:0000259" key="10">
    <source>
        <dbReference type="PROSITE" id="PS50235"/>
    </source>
</evidence>
<dbReference type="PROSITE" id="PS50144">
    <property type="entry name" value="MATH"/>
    <property type="match status" value="1"/>
</dbReference>
<dbReference type="SMART" id="SM00061">
    <property type="entry name" value="MATH"/>
    <property type="match status" value="1"/>
</dbReference>
<feature type="domain" description="USP" evidence="10">
    <location>
        <begin position="196"/>
        <end position="520"/>
    </location>
</feature>
<dbReference type="InterPro" id="IPR038765">
    <property type="entry name" value="Papain-like_cys_pep_sf"/>
</dbReference>
<dbReference type="CDD" id="cd00121">
    <property type="entry name" value="MATH"/>
    <property type="match status" value="1"/>
</dbReference>
<dbReference type="Gene3D" id="2.60.210.10">
    <property type="entry name" value="Apoptosis, Tumor Necrosis Factor Receptor Associated Protein 2, Chain A"/>
    <property type="match status" value="1"/>
</dbReference>
<evidence type="ECO:0000256" key="2">
    <source>
        <dbReference type="ARBA" id="ARBA00009085"/>
    </source>
</evidence>
<dbReference type="Gene3D" id="3.90.70.10">
    <property type="entry name" value="Cysteine proteinases"/>
    <property type="match status" value="1"/>
</dbReference>
<accession>A0ABR2MBY9</accession>
<dbReference type="PANTHER" id="PTHR24006">
    <property type="entry name" value="UBIQUITIN CARBOXYL-TERMINAL HYDROLASE"/>
    <property type="match status" value="1"/>
</dbReference>
<gene>
    <name evidence="11" type="primary">UBP13</name>
    <name evidence="11" type="ORF">KSP40_PGU021010</name>
</gene>
<comment type="catalytic activity">
    <reaction evidence="1">
        <text>Thiol-dependent hydrolysis of ester, thioester, amide, peptide and isopeptide bonds formed by the C-terminal Gly of ubiquitin (a 76-residue protein attached to proteins as an intracellular targeting signal).</text>
        <dbReference type="EC" id="3.4.19.12"/>
    </reaction>
</comment>
<dbReference type="PANTHER" id="PTHR24006:SF942">
    <property type="entry name" value="UBIQUITIN C-TERMINAL HYDROLASE 12"/>
    <property type="match status" value="1"/>
</dbReference>
<evidence type="ECO:0000256" key="3">
    <source>
        <dbReference type="ARBA" id="ARBA00012759"/>
    </source>
</evidence>
<dbReference type="PROSITE" id="PS50235">
    <property type="entry name" value="USP_3"/>
    <property type="match status" value="1"/>
</dbReference>
<organism evidence="11 12">
    <name type="scientific">Platanthera guangdongensis</name>
    <dbReference type="NCBI Taxonomy" id="2320717"/>
    <lineage>
        <taxon>Eukaryota</taxon>
        <taxon>Viridiplantae</taxon>
        <taxon>Streptophyta</taxon>
        <taxon>Embryophyta</taxon>
        <taxon>Tracheophyta</taxon>
        <taxon>Spermatophyta</taxon>
        <taxon>Magnoliopsida</taxon>
        <taxon>Liliopsida</taxon>
        <taxon>Asparagales</taxon>
        <taxon>Orchidaceae</taxon>
        <taxon>Orchidoideae</taxon>
        <taxon>Orchideae</taxon>
        <taxon>Orchidinae</taxon>
        <taxon>Platanthera</taxon>
    </lineage>
</organism>
<dbReference type="Proteomes" id="UP001412067">
    <property type="component" value="Unassembled WGS sequence"/>
</dbReference>
<keyword evidence="5" id="KW-0833">Ubl conjugation pathway</keyword>
<dbReference type="InterPro" id="IPR018200">
    <property type="entry name" value="USP_CS"/>
</dbReference>
<proteinExistence type="inferred from homology"/>
<reference evidence="11 12" key="1">
    <citation type="journal article" date="2022" name="Nat. Plants">
        <title>Genomes of leafy and leafless Platanthera orchids illuminate the evolution of mycoheterotrophy.</title>
        <authorList>
            <person name="Li M.H."/>
            <person name="Liu K.W."/>
            <person name="Li Z."/>
            <person name="Lu H.C."/>
            <person name="Ye Q.L."/>
            <person name="Zhang D."/>
            <person name="Wang J.Y."/>
            <person name="Li Y.F."/>
            <person name="Zhong Z.M."/>
            <person name="Liu X."/>
            <person name="Yu X."/>
            <person name="Liu D.K."/>
            <person name="Tu X.D."/>
            <person name="Liu B."/>
            <person name="Hao Y."/>
            <person name="Liao X.Y."/>
            <person name="Jiang Y.T."/>
            <person name="Sun W.H."/>
            <person name="Chen J."/>
            <person name="Chen Y.Q."/>
            <person name="Ai Y."/>
            <person name="Zhai J.W."/>
            <person name="Wu S.S."/>
            <person name="Zhou Z."/>
            <person name="Hsiao Y.Y."/>
            <person name="Wu W.L."/>
            <person name="Chen Y.Y."/>
            <person name="Lin Y.F."/>
            <person name="Hsu J.L."/>
            <person name="Li C.Y."/>
            <person name="Wang Z.W."/>
            <person name="Zhao X."/>
            <person name="Zhong W.Y."/>
            <person name="Ma X.K."/>
            <person name="Ma L."/>
            <person name="Huang J."/>
            <person name="Chen G.Z."/>
            <person name="Huang M.Z."/>
            <person name="Huang L."/>
            <person name="Peng D.H."/>
            <person name="Luo Y.B."/>
            <person name="Zou S.Q."/>
            <person name="Chen S.P."/>
            <person name="Lan S."/>
            <person name="Tsai W.C."/>
            <person name="Van de Peer Y."/>
            <person name="Liu Z.J."/>
        </authorList>
    </citation>
    <scope>NUCLEOTIDE SEQUENCE [LARGE SCALE GENOMIC DNA]</scope>
    <source>
        <strain evidence="11">Lor288</strain>
    </source>
</reference>
<feature type="domain" description="MATH" evidence="9">
    <location>
        <begin position="51"/>
        <end position="176"/>
    </location>
</feature>
<dbReference type="Pfam" id="PF00443">
    <property type="entry name" value="UCH"/>
    <property type="match status" value="1"/>
</dbReference>
<dbReference type="PROSITE" id="PS00972">
    <property type="entry name" value="USP_1"/>
    <property type="match status" value="1"/>
</dbReference>
<keyword evidence="7" id="KW-0788">Thiol protease</keyword>
<evidence type="ECO:0000256" key="8">
    <source>
        <dbReference type="SAM" id="MobiDB-lite"/>
    </source>
</evidence>
<evidence type="ECO:0000256" key="5">
    <source>
        <dbReference type="ARBA" id="ARBA00022786"/>
    </source>
</evidence>
<dbReference type="Pfam" id="PF22486">
    <property type="entry name" value="MATH_2"/>
    <property type="match status" value="1"/>
</dbReference>
<dbReference type="GO" id="GO:0016787">
    <property type="term" value="F:hydrolase activity"/>
    <property type="evidence" value="ECO:0007669"/>
    <property type="project" value="UniProtKB-KW"/>
</dbReference>
<evidence type="ECO:0000256" key="7">
    <source>
        <dbReference type="ARBA" id="ARBA00022807"/>
    </source>
</evidence>
<dbReference type="InterPro" id="IPR001394">
    <property type="entry name" value="Peptidase_C19_UCH"/>
</dbReference>
<dbReference type="EC" id="3.4.19.12" evidence="3"/>
<protein>
    <recommendedName>
        <fullName evidence="3">ubiquitinyl hydrolase 1</fullName>
        <ecNumber evidence="3">3.4.19.12</ecNumber>
    </recommendedName>
</protein>
<keyword evidence="6 11" id="KW-0378">Hydrolase</keyword>
<dbReference type="InterPro" id="IPR002083">
    <property type="entry name" value="MATH/TRAF_dom"/>
</dbReference>
<feature type="region of interest" description="Disordered" evidence="8">
    <location>
        <begin position="1"/>
        <end position="49"/>
    </location>
</feature>
<comment type="caution">
    <text evidence="11">The sequence shown here is derived from an EMBL/GenBank/DDBJ whole genome shotgun (WGS) entry which is preliminary data.</text>
</comment>
<evidence type="ECO:0000256" key="6">
    <source>
        <dbReference type="ARBA" id="ARBA00022801"/>
    </source>
</evidence>
<dbReference type="SUPFAM" id="SSF54001">
    <property type="entry name" value="Cysteine proteinases"/>
    <property type="match status" value="1"/>
</dbReference>
<sequence length="1117" mass="131186">MTVITPPPLDQEGDEMLVPHSEITEGPQPMEVSPNETPTTAEIQPVEDPPTSRFTWTIENFSRLNTKKLYSEIFVVGGYRWRILIFPKGNNVDHLSMYLDVADSTTLPYGWSRYAQFSLAVVNQVHSKYTLRKDTQHQFNGRESDWGFTSFMSLGDLYDPSRGYLVNDTCIIEAEVTVSKVVDYWNYDSKKETGCVGLKNQGATCYMNSLLQTLYHIPYFRKAVYHMPTTENDIPSASIPLALQSLFYKLQYNDGSVATKELTKSFGWDMYDSFMQHDVQELNRVLCEKLEDKMKGTVVEGAIQQLFEGHHMNYIECINVDYKSTRKESFYDLQLDVKGCKDVYASFDKYVEVERLEGDNKYQAEQFGLQDAKKGVLFTDFPPVLQLHLKRFEYDFMRDTMVKINDRYEFPLQLDLDRDTGKYLSPDVDRSVRNLYTLHSVLVHSGGVHGGHYYAFIRPTLSDQWYKFDDERVTKEDVKRVLEEQYGGEEELPQTNPGFNNTPFKFTKYSNAYMLVYIRESDKDKIICNVDEKDIAEHLRIRLKKEQEEKEHKKKEKAEAHLYTIIKVARDDDLSQQIGKDTYFDLVDHDKVHSFRIQKQMPFNIFKEELAKDLGIPVQYQRFWLWAKRQNHTYRPNRPLHPQEEVQSVGQLREVSNKTQNAELKLFLEVEFGQDLHPLPIPERTKEDILLFFKLYDPEKEELRYVGRLFVKASGKPVDILPKLNQMASFPPNEEIELYEEIKFEPNVMCEHIDKKLSFRSSQLEDGDIICYQKACLLESEARGRYPDVPSFLEYVHNRQVVRFRSLERPKDDEFSLELSKLFTYDDVVERVARHFGLNDPSKIRLTSHNCYSQQPKPQPIKYRAVENLSDMLVHYNQTSDILYYEVLDIPLPELQGLKTLKVAFHPSTMDEVVIYNIRLPKNSTVADVINDLKTKVEFSFPNAELRLLEVFYHKIYKIFPPTEKIENINDQYWTLRAEEIPEEEKNLGPHDRLIHVYHFMKDLNQNQMQVQNFGEPFFLAIHEGETLAEVKIRIQKKLRVPDEEFSKWNYAFMSLGRPEYLHDADVVASRFQQRRDVYGAWEQYLGLEHSDTTPKRAYTANQNRHHVYEKPVKIYN</sequence>
<dbReference type="InterPro" id="IPR028889">
    <property type="entry name" value="USP"/>
</dbReference>
<evidence type="ECO:0000256" key="1">
    <source>
        <dbReference type="ARBA" id="ARBA00000707"/>
    </source>
</evidence>
<dbReference type="EMBL" id="JBBWWR010000009">
    <property type="protein sequence ID" value="KAK8961387.1"/>
    <property type="molecule type" value="Genomic_DNA"/>
</dbReference>
<dbReference type="SUPFAM" id="SSF49599">
    <property type="entry name" value="TRAF domain-like"/>
    <property type="match status" value="1"/>
</dbReference>
<comment type="similarity">
    <text evidence="2">Belongs to the peptidase C19 family.</text>
</comment>
<dbReference type="Gene3D" id="3.10.20.90">
    <property type="entry name" value="Phosphatidylinositol 3-kinase Catalytic Subunit, Chain A, domain 1"/>
    <property type="match status" value="2"/>
</dbReference>
<dbReference type="Pfam" id="PF12436">
    <property type="entry name" value="USP7_ICP0_bdg"/>
    <property type="match status" value="1"/>
</dbReference>
<name>A0ABR2MBY9_9ASPA</name>
<dbReference type="Pfam" id="PF14533">
    <property type="entry name" value="USP7_C2"/>
    <property type="match status" value="1"/>
</dbReference>